<organism evidence="3 4">
    <name type="scientific">Actinokineospora auranticolor</name>
    <dbReference type="NCBI Taxonomy" id="155976"/>
    <lineage>
        <taxon>Bacteria</taxon>
        <taxon>Bacillati</taxon>
        <taxon>Actinomycetota</taxon>
        <taxon>Actinomycetes</taxon>
        <taxon>Pseudonocardiales</taxon>
        <taxon>Pseudonocardiaceae</taxon>
        <taxon>Actinokineospora</taxon>
    </lineage>
</organism>
<feature type="transmembrane region" description="Helical" evidence="1">
    <location>
        <begin position="101"/>
        <end position="120"/>
    </location>
</feature>
<dbReference type="OrthoDB" id="2004788at2"/>
<dbReference type="AlphaFoldDB" id="A0A2S6GWZ6"/>
<name>A0A2S6GWZ6_9PSEU</name>
<keyword evidence="1" id="KW-0812">Transmembrane</keyword>
<dbReference type="Pfam" id="PF08044">
    <property type="entry name" value="DUF1707"/>
    <property type="match status" value="1"/>
</dbReference>
<evidence type="ECO:0000259" key="2">
    <source>
        <dbReference type="Pfam" id="PF08044"/>
    </source>
</evidence>
<evidence type="ECO:0000313" key="3">
    <source>
        <dbReference type="EMBL" id="PPK69765.1"/>
    </source>
</evidence>
<sequence length="151" mass="15729">MAQGEHDGIRISAAERDEAVTMLGAHMSTGRLEVEEYEFRTVRAAAARTRAEIESLFSDLPAPHPDLSGAARPNPSAALKSMLPSRPANSKGLVATPASEALDTLAGLLFVLGLPGAILLTIYLGMWWTIVGVVVGAITAGAIAEAVKKPA</sequence>
<keyword evidence="4" id="KW-1185">Reference proteome</keyword>
<protein>
    <submittedName>
        <fullName evidence="3">Uncharacterized protein DUF1707</fullName>
    </submittedName>
</protein>
<keyword evidence="1" id="KW-1133">Transmembrane helix</keyword>
<dbReference type="EMBL" id="PTIX01000003">
    <property type="protein sequence ID" value="PPK69765.1"/>
    <property type="molecule type" value="Genomic_DNA"/>
</dbReference>
<dbReference type="Proteomes" id="UP000239203">
    <property type="component" value="Unassembled WGS sequence"/>
</dbReference>
<dbReference type="RefSeq" id="WP_104478164.1">
    <property type="nucleotide sequence ID" value="NZ_CP154825.1"/>
</dbReference>
<feature type="domain" description="DUF1707" evidence="2">
    <location>
        <begin position="9"/>
        <end position="61"/>
    </location>
</feature>
<evidence type="ECO:0000256" key="1">
    <source>
        <dbReference type="SAM" id="Phobius"/>
    </source>
</evidence>
<dbReference type="InterPro" id="IPR012551">
    <property type="entry name" value="DUF1707_SHOCT-like"/>
</dbReference>
<feature type="transmembrane region" description="Helical" evidence="1">
    <location>
        <begin position="126"/>
        <end position="147"/>
    </location>
</feature>
<proteinExistence type="predicted"/>
<comment type="caution">
    <text evidence="3">The sequence shown here is derived from an EMBL/GenBank/DDBJ whole genome shotgun (WGS) entry which is preliminary data.</text>
</comment>
<keyword evidence="1" id="KW-0472">Membrane</keyword>
<reference evidence="3 4" key="1">
    <citation type="submission" date="2018-02" db="EMBL/GenBank/DDBJ databases">
        <title>Genomic Encyclopedia of Archaeal and Bacterial Type Strains, Phase II (KMG-II): from individual species to whole genera.</title>
        <authorList>
            <person name="Goeker M."/>
        </authorList>
    </citation>
    <scope>NUCLEOTIDE SEQUENCE [LARGE SCALE GENOMIC DNA]</scope>
    <source>
        <strain evidence="3 4">YU 961-1</strain>
    </source>
</reference>
<accession>A0A2S6GWZ6</accession>
<gene>
    <name evidence="3" type="ORF">CLV40_103375</name>
</gene>
<evidence type="ECO:0000313" key="4">
    <source>
        <dbReference type="Proteomes" id="UP000239203"/>
    </source>
</evidence>